<feature type="domain" description="HTH cro/C1-type" evidence="3">
    <location>
        <begin position="9"/>
        <end position="64"/>
    </location>
</feature>
<dbReference type="InterPro" id="IPR001387">
    <property type="entry name" value="Cro/C1-type_HTH"/>
</dbReference>
<evidence type="ECO:0000256" key="2">
    <source>
        <dbReference type="SAM" id="Phobius"/>
    </source>
</evidence>
<gene>
    <name evidence="4" type="ORF">ACFQGO_24810</name>
</gene>
<keyword evidence="5" id="KW-1185">Reference proteome</keyword>
<reference evidence="5" key="1">
    <citation type="journal article" date="2019" name="Int. J. Syst. Evol. Microbiol.">
        <title>The Global Catalogue of Microorganisms (GCM) 10K type strain sequencing project: providing services to taxonomists for standard genome sequencing and annotation.</title>
        <authorList>
            <consortium name="The Broad Institute Genomics Platform"/>
            <consortium name="The Broad Institute Genome Sequencing Center for Infectious Disease"/>
            <person name="Wu L."/>
            <person name="Ma J."/>
        </authorList>
    </citation>
    <scope>NUCLEOTIDE SEQUENCE [LARGE SCALE GENOMIC DNA]</scope>
    <source>
        <strain evidence="5">JCM 9918</strain>
    </source>
</reference>
<feature type="compositionally biased region" description="Low complexity" evidence="1">
    <location>
        <begin position="103"/>
        <end position="121"/>
    </location>
</feature>
<dbReference type="SUPFAM" id="SSF47413">
    <property type="entry name" value="lambda repressor-like DNA-binding domains"/>
    <property type="match status" value="1"/>
</dbReference>
<dbReference type="Pfam" id="PF13560">
    <property type="entry name" value="HTH_31"/>
    <property type="match status" value="1"/>
</dbReference>
<feature type="region of interest" description="Disordered" evidence="1">
    <location>
        <begin position="78"/>
        <end position="121"/>
    </location>
</feature>
<dbReference type="PROSITE" id="PS50943">
    <property type="entry name" value="HTH_CROC1"/>
    <property type="match status" value="1"/>
</dbReference>
<proteinExistence type="predicted"/>
<evidence type="ECO:0000313" key="4">
    <source>
        <dbReference type="EMBL" id="MFC5810680.1"/>
    </source>
</evidence>
<evidence type="ECO:0000259" key="3">
    <source>
        <dbReference type="PROSITE" id="PS50943"/>
    </source>
</evidence>
<dbReference type="Gene3D" id="1.10.260.40">
    <property type="entry name" value="lambda repressor-like DNA-binding domains"/>
    <property type="match status" value="1"/>
</dbReference>
<feature type="compositionally biased region" description="Low complexity" evidence="1">
    <location>
        <begin position="245"/>
        <end position="257"/>
    </location>
</feature>
<dbReference type="SMART" id="SM00530">
    <property type="entry name" value="HTH_XRE"/>
    <property type="match status" value="1"/>
</dbReference>
<keyword evidence="2" id="KW-0472">Membrane</keyword>
<evidence type="ECO:0000313" key="5">
    <source>
        <dbReference type="Proteomes" id="UP001596112"/>
    </source>
</evidence>
<name>A0ABW1BC19_9ACTN</name>
<dbReference type="EMBL" id="JBHSNZ010000018">
    <property type="protein sequence ID" value="MFC5810680.1"/>
    <property type="molecule type" value="Genomic_DNA"/>
</dbReference>
<feature type="compositionally biased region" description="Low complexity" evidence="1">
    <location>
        <begin position="213"/>
        <end position="225"/>
    </location>
</feature>
<feature type="region of interest" description="Disordered" evidence="1">
    <location>
        <begin position="182"/>
        <end position="271"/>
    </location>
</feature>
<feature type="transmembrane region" description="Helical" evidence="2">
    <location>
        <begin position="162"/>
        <end position="183"/>
    </location>
</feature>
<accession>A0ABW1BC19</accession>
<keyword evidence="2" id="KW-1133">Transmembrane helix</keyword>
<dbReference type="Proteomes" id="UP001596112">
    <property type="component" value="Unassembled WGS sequence"/>
</dbReference>
<evidence type="ECO:0000256" key="1">
    <source>
        <dbReference type="SAM" id="MobiDB-lite"/>
    </source>
</evidence>
<feature type="compositionally biased region" description="Basic and acidic residues" evidence="1">
    <location>
        <begin position="228"/>
        <end position="237"/>
    </location>
</feature>
<comment type="caution">
    <text evidence="4">The sequence shown here is derived from an EMBL/GenBank/DDBJ whole genome shotgun (WGS) entry which is preliminary data.</text>
</comment>
<organism evidence="4 5">
    <name type="scientific">Streptomyces heilongjiangensis</name>
    <dbReference type="NCBI Taxonomy" id="945052"/>
    <lineage>
        <taxon>Bacteria</taxon>
        <taxon>Bacillati</taxon>
        <taxon>Actinomycetota</taxon>
        <taxon>Actinomycetes</taxon>
        <taxon>Kitasatosporales</taxon>
        <taxon>Streptomycetaceae</taxon>
        <taxon>Streptomyces</taxon>
    </lineage>
</organism>
<dbReference type="RefSeq" id="WP_380967858.1">
    <property type="nucleotide sequence ID" value="NZ_JBHSNZ010000018.1"/>
</dbReference>
<dbReference type="CDD" id="cd00093">
    <property type="entry name" value="HTH_XRE"/>
    <property type="match status" value="1"/>
</dbReference>
<dbReference type="InterPro" id="IPR010982">
    <property type="entry name" value="Lambda_DNA-bd_dom_sf"/>
</dbReference>
<protein>
    <submittedName>
        <fullName evidence="4">Helix-turn-helix domain-containing protein</fullName>
    </submittedName>
</protein>
<sequence length="475" mass="48641">MAAGFAEQLRELKERSGLSYGALAKRLHMSTSTLHRYCNGDAVPTDYAPVERLARLCRATPAELVELHRKWVLADATRGRKGGDPVAQGTSAPADEPAEEPAEASTEAVPPSEAAVSAGAAGAARAEETVVEDGVVQSGVVEGGPDAPPLRAVPRPRGRARVALVAGVAVAALVGAVTLAVSLPSDEPGGDGGRRSLADAPAGDAAGREKDSPPSSTTSPSPSGSEEPDGKGAKDGRGAQGDGKGAPASAGAASPTGSGAGGGDSASLDPPLSVKVEPYTWESPCSQRYLVNRPPTDVDEPPSEQDAASWVARNGAVSSGGQYLTLTVQGTGEETVVVNSVTVRTVAKRQPLPWNDYVMGYPGVGCGAGVPTRSFTVALDAARPVVSPAAGSRDFPYSVSESDPEVYFVKADASVYDVSWYLEVKWTSGSRSGTLTVGDDGKPFRTSGNNGRPAYEYPLNGKTWVREGTTLGGDS</sequence>
<keyword evidence="2" id="KW-0812">Transmembrane</keyword>